<keyword evidence="1 5" id="KW-0645">Protease</keyword>
<dbReference type="InterPro" id="IPR001940">
    <property type="entry name" value="Peptidase_S1C"/>
</dbReference>
<organism evidence="5 6">
    <name type="scientific">Halopiger aswanensis</name>
    <dbReference type="NCBI Taxonomy" id="148449"/>
    <lineage>
        <taxon>Archaea</taxon>
        <taxon>Methanobacteriati</taxon>
        <taxon>Methanobacteriota</taxon>
        <taxon>Stenosarchaea group</taxon>
        <taxon>Halobacteria</taxon>
        <taxon>Halobacteriales</taxon>
        <taxon>Natrialbaceae</taxon>
        <taxon>Halopiger</taxon>
    </lineage>
</organism>
<feature type="region of interest" description="Disordered" evidence="3">
    <location>
        <begin position="1"/>
        <end position="36"/>
    </location>
</feature>
<dbReference type="PRINTS" id="PR00834">
    <property type="entry name" value="PROTEASES2C"/>
</dbReference>
<dbReference type="AlphaFoldDB" id="A0A419WQ81"/>
<evidence type="ECO:0000313" key="6">
    <source>
        <dbReference type="Proteomes" id="UP000283805"/>
    </source>
</evidence>
<dbReference type="Gene3D" id="2.40.10.120">
    <property type="match status" value="1"/>
</dbReference>
<dbReference type="PANTHER" id="PTHR43343:SF3">
    <property type="entry name" value="PROTEASE DO-LIKE 8, CHLOROPLASTIC"/>
    <property type="match status" value="1"/>
</dbReference>
<accession>A0A419WQ81</accession>
<evidence type="ECO:0000256" key="2">
    <source>
        <dbReference type="ARBA" id="ARBA00022801"/>
    </source>
</evidence>
<feature type="compositionally biased region" description="Polar residues" evidence="3">
    <location>
        <begin position="1"/>
        <end position="24"/>
    </location>
</feature>
<dbReference type="InterPro" id="IPR009003">
    <property type="entry name" value="Peptidase_S1_PA"/>
</dbReference>
<keyword evidence="2" id="KW-0378">Hydrolase</keyword>
<dbReference type="Pfam" id="PF13365">
    <property type="entry name" value="Trypsin_2"/>
    <property type="match status" value="1"/>
</dbReference>
<evidence type="ECO:0000256" key="1">
    <source>
        <dbReference type="ARBA" id="ARBA00022670"/>
    </source>
</evidence>
<dbReference type="InterPro" id="IPR036034">
    <property type="entry name" value="PDZ_sf"/>
</dbReference>
<dbReference type="SUPFAM" id="SSF50494">
    <property type="entry name" value="Trypsin-like serine proteases"/>
    <property type="match status" value="1"/>
</dbReference>
<dbReference type="InterPro" id="IPR001478">
    <property type="entry name" value="PDZ"/>
</dbReference>
<dbReference type="GO" id="GO:0004252">
    <property type="term" value="F:serine-type endopeptidase activity"/>
    <property type="evidence" value="ECO:0007669"/>
    <property type="project" value="InterPro"/>
</dbReference>
<proteinExistence type="predicted"/>
<comment type="caution">
    <text evidence="5">The sequence shown here is derived from an EMBL/GenBank/DDBJ whole genome shotgun (WGS) entry which is preliminary data.</text>
</comment>
<reference evidence="5 6" key="1">
    <citation type="submission" date="2018-09" db="EMBL/GenBank/DDBJ databases">
        <title>Genomic Encyclopedia of Archaeal and Bacterial Type Strains, Phase II (KMG-II): from individual species to whole genera.</title>
        <authorList>
            <person name="Goeker M."/>
        </authorList>
    </citation>
    <scope>NUCLEOTIDE SEQUENCE [LARGE SCALE GENOMIC DNA]</scope>
    <source>
        <strain evidence="5 6">DSM 13151</strain>
    </source>
</reference>
<name>A0A419WQ81_9EURY</name>
<dbReference type="Proteomes" id="UP000283805">
    <property type="component" value="Unassembled WGS sequence"/>
</dbReference>
<dbReference type="InterPro" id="IPR051201">
    <property type="entry name" value="Chloro_Bact_Ser_Proteases"/>
</dbReference>
<dbReference type="RefSeq" id="WP_342768841.1">
    <property type="nucleotide sequence ID" value="NZ_RAPO01000001.1"/>
</dbReference>
<dbReference type="Gene3D" id="2.30.42.10">
    <property type="match status" value="1"/>
</dbReference>
<dbReference type="GO" id="GO:0006508">
    <property type="term" value="P:proteolysis"/>
    <property type="evidence" value="ECO:0007669"/>
    <property type="project" value="UniProtKB-KW"/>
</dbReference>
<dbReference type="PANTHER" id="PTHR43343">
    <property type="entry name" value="PEPTIDASE S12"/>
    <property type="match status" value="1"/>
</dbReference>
<dbReference type="SUPFAM" id="SSF50156">
    <property type="entry name" value="PDZ domain-like"/>
    <property type="match status" value="1"/>
</dbReference>
<feature type="domain" description="PDZ" evidence="4">
    <location>
        <begin position="227"/>
        <end position="332"/>
    </location>
</feature>
<dbReference type="Pfam" id="PF13180">
    <property type="entry name" value="PDZ_2"/>
    <property type="match status" value="1"/>
</dbReference>
<keyword evidence="6" id="KW-1185">Reference proteome</keyword>
<gene>
    <name evidence="5" type="ORF">ATJ93_0545</name>
</gene>
<dbReference type="EMBL" id="RAPO01000001">
    <property type="protein sequence ID" value="RKD97556.1"/>
    <property type="molecule type" value="Genomic_DNA"/>
</dbReference>
<evidence type="ECO:0000259" key="4">
    <source>
        <dbReference type="Pfam" id="PF13180"/>
    </source>
</evidence>
<evidence type="ECO:0000256" key="3">
    <source>
        <dbReference type="SAM" id="MobiDB-lite"/>
    </source>
</evidence>
<protein>
    <submittedName>
        <fullName evidence="5">S1-C subfamily serine protease</fullName>
    </submittedName>
</protein>
<evidence type="ECO:0000313" key="5">
    <source>
        <dbReference type="EMBL" id="RKD97556.1"/>
    </source>
</evidence>
<sequence length="340" mass="35106">MPGANTDDSGTSAETSQSTANQSDANRDPPSNGDYASVYESAVDSVTQMETSSGQGTGFVYDESHLVTNAHVVGDATELDVRFRNGEWRSGTVVGTDVYSDLAAVRVDERPEYATPLPFIDGDPVVGEEVLVIGNPYGLDGTLTTGVVSGVNRSLPSSLGYDIPDAVQTDAAANPGNSGGPIVSLDGKVIAVINSGGGDNIAFGISAALAQRVVPSLIENGEYDHAYMGVSLATVTPAIAEPNDLENPRGVIVERVRSGGPSDGVLQPSTGTAVVDGTRVPTGGDIIVALDGTEIASLEELSSYLALETSPDETISVTVIRDGQEQSVELTLGTRPRPRV</sequence>